<comment type="caution">
    <text evidence="2">The sequence shown here is derived from an EMBL/GenBank/DDBJ whole genome shotgun (WGS) entry which is preliminary data.</text>
</comment>
<name>A0A657IV49_9MICC</name>
<evidence type="ECO:0000313" key="2">
    <source>
        <dbReference type="EMBL" id="OAX63483.1"/>
    </source>
</evidence>
<sequence>MHPADRTPAARTVPRRNRPIERTSSTTDRGHTTPPTASVMALVAAGTLPPATGRARAVTACHAVG</sequence>
<dbReference type="EMBL" id="LWGZ01000331">
    <property type="protein sequence ID" value="OAX63483.1"/>
    <property type="molecule type" value="Genomic_DNA"/>
</dbReference>
<evidence type="ECO:0000256" key="1">
    <source>
        <dbReference type="SAM" id="MobiDB-lite"/>
    </source>
</evidence>
<accession>A0A657IV49</accession>
<organism evidence="2 3">
    <name type="scientific">Rothia kristinae</name>
    <dbReference type="NCBI Taxonomy" id="37923"/>
    <lineage>
        <taxon>Bacteria</taxon>
        <taxon>Bacillati</taxon>
        <taxon>Actinomycetota</taxon>
        <taxon>Actinomycetes</taxon>
        <taxon>Micrococcales</taxon>
        <taxon>Micrococcaceae</taxon>
        <taxon>Rothia</taxon>
    </lineage>
</organism>
<gene>
    <name evidence="2" type="ORF">A5N15_03705</name>
</gene>
<dbReference type="Proteomes" id="UP000092021">
    <property type="component" value="Unassembled WGS sequence"/>
</dbReference>
<reference evidence="2 3" key="1">
    <citation type="submission" date="2016-04" db="EMBL/GenBank/DDBJ databases">
        <title>Identification of putative biosynthetic pathways for the production of bioactive secondary metabolites by the marine actinomycete Kocuria kristinae RUTW2-3.</title>
        <authorList>
            <person name="Waterworth S.C."/>
            <person name="Walmsley T.A."/>
            <person name="Matongo T."/>
            <person name="Davies-Coleman M.T."/>
            <person name="Dorrington R.A."/>
        </authorList>
    </citation>
    <scope>NUCLEOTIDE SEQUENCE [LARGE SCALE GENOMIC DNA]</scope>
    <source>
        <strain evidence="2 3">RUTW4-5</strain>
    </source>
</reference>
<feature type="region of interest" description="Disordered" evidence="1">
    <location>
        <begin position="1"/>
        <end position="36"/>
    </location>
</feature>
<proteinExistence type="predicted"/>
<protein>
    <submittedName>
        <fullName evidence="2">Uncharacterized protein</fullName>
    </submittedName>
</protein>
<evidence type="ECO:0000313" key="3">
    <source>
        <dbReference type="Proteomes" id="UP000092021"/>
    </source>
</evidence>
<dbReference type="AlphaFoldDB" id="A0A657IV49"/>